<protein>
    <submittedName>
        <fullName evidence="3">Glycosyl hydrolase</fullName>
    </submittedName>
</protein>
<gene>
    <name evidence="3" type="ORF">AB0L16_30120</name>
</gene>
<proteinExistence type="predicted"/>
<evidence type="ECO:0000256" key="1">
    <source>
        <dbReference type="SAM" id="MobiDB-lite"/>
    </source>
</evidence>
<dbReference type="RefSeq" id="WP_109278434.1">
    <property type="nucleotide sequence ID" value="NZ_JBFAUK010000037.1"/>
</dbReference>
<feature type="chain" id="PRO_5046671802" evidence="2">
    <location>
        <begin position="27"/>
        <end position="859"/>
    </location>
</feature>
<dbReference type="InterPro" id="IPR015943">
    <property type="entry name" value="WD40/YVTN_repeat-like_dom_sf"/>
</dbReference>
<feature type="compositionally biased region" description="Basic and acidic residues" evidence="1">
    <location>
        <begin position="54"/>
        <end position="63"/>
    </location>
</feature>
<feature type="compositionally biased region" description="Low complexity" evidence="1">
    <location>
        <begin position="283"/>
        <end position="293"/>
    </location>
</feature>
<evidence type="ECO:0000313" key="3">
    <source>
        <dbReference type="EMBL" id="MEV5510630.1"/>
    </source>
</evidence>
<feature type="region of interest" description="Disordered" evidence="1">
    <location>
        <begin position="264"/>
        <end position="293"/>
    </location>
</feature>
<sequence length="859" mass="90264">MPRRHRPLVAALAAATALLTGATAFAAPGPRPVPPTAARQLAALARQVHPSTTGREKPARDTGDPDDPVAGSLQFAAARTAPSVTVSGAALAQGAAAGDRLPVRGGKWSELSSGSTNSEAPGYADPNFSDYGSGWGLVTGRASALATDGAWVYAGFADGGVWTSHNAGKSWTPRFQHQSTASIGALWVNPDDHSLWVGTGEANTSADNYTGQGVYRSTDHGRSFQRVGGDELLNAQVATLTCNGGYVFAATSHGLWRRPLHSRPGRRWESVLSPDPNPDHSPSRTSVISSVTVRPGSHGGTVLAALGYRGGTPYDGLYLSTRGGAPGTFRRLAPTGIDTTDMGRTSLAYTPDGQALYALVQSPAYTAGKRPAPLQSTSLKGVYKSADGNPEGPWTLVADAATLGKSGSAQAFPSGYEPGVGAWYNQYLKADPRDPRHLYLGLEEIYETRDGGATWQTIAPFWNYTLPCYGTAAGCPPTVHTDQHAVAITEDGTLYVGSDGGIWSRPVAATGTTGWRDLNAGLRTLQYFYAGAGRDPKGGTAVWGGLQDNGGTLVPGNSHQVMQPFAGDGGDVIVDPANADRAALEYTYGDISVTTVGGRSDGKTAAFREISPSCQITTPVAVCDPQMQFIAPFTADRTDPNRWVIAGRYVWETTKGFDTVCAKDAGSCDWKIVHDLGSTASTTAVEAVKGVDYVGWCGPCTPSRQDGTGFHSGIATNYGGTWHTITAPNLPNRYLTRLVGDPADPAHVYAVYGAYSAKWIPGGGTGHIFESRDGGANWRDISGNLPDLPANALVIAKGRLILAMDHLVYTADVRRPGRWARLGRGLPSSVVTDLTLFPSGDTVVAATHGRGLWQLKLGR</sequence>
<dbReference type="EMBL" id="JBFAUK010000037">
    <property type="protein sequence ID" value="MEV5510630.1"/>
    <property type="molecule type" value="Genomic_DNA"/>
</dbReference>
<dbReference type="InterPro" id="IPR036278">
    <property type="entry name" value="Sialidase_sf"/>
</dbReference>
<dbReference type="Gene3D" id="2.130.10.10">
    <property type="entry name" value="YVTN repeat-like/Quinoprotein amine dehydrogenase"/>
    <property type="match status" value="3"/>
</dbReference>
<accession>A0ABV3K6E0</accession>
<name>A0ABV3K6E0_STRON</name>
<feature type="region of interest" description="Disordered" evidence="1">
    <location>
        <begin position="46"/>
        <end position="70"/>
    </location>
</feature>
<organism evidence="3 4">
    <name type="scientific">Streptomyces orinoci</name>
    <name type="common">Streptoverticillium orinoci</name>
    <dbReference type="NCBI Taxonomy" id="67339"/>
    <lineage>
        <taxon>Bacteria</taxon>
        <taxon>Bacillati</taxon>
        <taxon>Actinomycetota</taxon>
        <taxon>Actinomycetes</taxon>
        <taxon>Kitasatosporales</taxon>
        <taxon>Streptomycetaceae</taxon>
        <taxon>Streptomyces</taxon>
    </lineage>
</organism>
<keyword evidence="4" id="KW-1185">Reference proteome</keyword>
<dbReference type="SUPFAM" id="SSF50939">
    <property type="entry name" value="Sialidases"/>
    <property type="match status" value="2"/>
</dbReference>
<evidence type="ECO:0000313" key="4">
    <source>
        <dbReference type="Proteomes" id="UP001552594"/>
    </source>
</evidence>
<comment type="caution">
    <text evidence="3">The sequence shown here is derived from an EMBL/GenBank/DDBJ whole genome shotgun (WGS) entry which is preliminary data.</text>
</comment>
<keyword evidence="3" id="KW-0378">Hydrolase</keyword>
<feature type="compositionally biased region" description="Polar residues" evidence="1">
    <location>
        <begin position="110"/>
        <end position="119"/>
    </location>
</feature>
<feature type="signal peptide" evidence="2">
    <location>
        <begin position="1"/>
        <end position="26"/>
    </location>
</feature>
<reference evidence="3 4" key="1">
    <citation type="submission" date="2024-06" db="EMBL/GenBank/DDBJ databases">
        <title>The Natural Products Discovery Center: Release of the First 8490 Sequenced Strains for Exploring Actinobacteria Biosynthetic Diversity.</title>
        <authorList>
            <person name="Kalkreuter E."/>
            <person name="Kautsar S.A."/>
            <person name="Yang D."/>
            <person name="Bader C.D."/>
            <person name="Teijaro C.N."/>
            <person name="Fluegel L."/>
            <person name="Davis C.M."/>
            <person name="Simpson J.R."/>
            <person name="Lauterbach L."/>
            <person name="Steele A.D."/>
            <person name="Gui C."/>
            <person name="Meng S."/>
            <person name="Li G."/>
            <person name="Viehrig K."/>
            <person name="Ye F."/>
            <person name="Su P."/>
            <person name="Kiefer A.F."/>
            <person name="Nichols A."/>
            <person name="Cepeda A.J."/>
            <person name="Yan W."/>
            <person name="Fan B."/>
            <person name="Jiang Y."/>
            <person name="Adhikari A."/>
            <person name="Zheng C.-J."/>
            <person name="Schuster L."/>
            <person name="Cowan T.M."/>
            <person name="Smanski M.J."/>
            <person name="Chevrette M.G."/>
            <person name="De Carvalho L.P.S."/>
            <person name="Shen B."/>
        </authorList>
    </citation>
    <scope>NUCLEOTIDE SEQUENCE [LARGE SCALE GENOMIC DNA]</scope>
    <source>
        <strain evidence="3 4">NPDC052347</strain>
    </source>
</reference>
<evidence type="ECO:0000256" key="2">
    <source>
        <dbReference type="SAM" id="SignalP"/>
    </source>
</evidence>
<dbReference type="Proteomes" id="UP001552594">
    <property type="component" value="Unassembled WGS sequence"/>
</dbReference>
<feature type="region of interest" description="Disordered" evidence="1">
    <location>
        <begin position="102"/>
        <end position="124"/>
    </location>
</feature>
<dbReference type="GO" id="GO:0016787">
    <property type="term" value="F:hydrolase activity"/>
    <property type="evidence" value="ECO:0007669"/>
    <property type="project" value="UniProtKB-KW"/>
</dbReference>
<keyword evidence="2" id="KW-0732">Signal</keyword>